<dbReference type="EMBL" id="MN990730">
    <property type="protein sequence ID" value="QIM10477.1"/>
    <property type="molecule type" value="Genomic_DNA"/>
</dbReference>
<proteinExistence type="predicted"/>
<evidence type="ECO:0000313" key="1">
    <source>
        <dbReference type="EMBL" id="QIM10477.1"/>
    </source>
</evidence>
<gene>
    <name evidence="1" type="ORF">PlAlph_3690</name>
</gene>
<accession>A0A6G8F2J0</accession>
<evidence type="ECO:0008006" key="2">
    <source>
        <dbReference type="Google" id="ProtNLM"/>
    </source>
</evidence>
<organism evidence="1">
    <name type="scientific">uncultured Alphaproteobacteria bacterium</name>
    <dbReference type="NCBI Taxonomy" id="91750"/>
    <lineage>
        <taxon>Bacteria</taxon>
        <taxon>Pseudomonadati</taxon>
        <taxon>Pseudomonadota</taxon>
        <taxon>Alphaproteobacteria</taxon>
        <taxon>environmental samples</taxon>
    </lineage>
</organism>
<dbReference type="InterPro" id="IPR010982">
    <property type="entry name" value="Lambda_DNA-bd_dom_sf"/>
</dbReference>
<dbReference type="GO" id="GO:0003677">
    <property type="term" value="F:DNA binding"/>
    <property type="evidence" value="ECO:0007669"/>
    <property type="project" value="InterPro"/>
</dbReference>
<dbReference type="InterPro" id="IPR001387">
    <property type="entry name" value="Cro/C1-type_HTH"/>
</dbReference>
<reference evidence="1" key="1">
    <citation type="journal article" date="2020" name="J. ISSAAS">
        <title>Lactobacilli and other gastrointestinal microbiota of Peromyscus leucopus, reservoir host for agents of Lyme disease and other zoonoses in North America.</title>
        <authorList>
            <person name="Milovic A."/>
            <person name="Bassam K."/>
            <person name="Shao H."/>
            <person name="Chatzistamou I."/>
            <person name="Tufts D.M."/>
            <person name="Diuk-Wasser M."/>
            <person name="Barbour A.G."/>
        </authorList>
    </citation>
    <scope>NUCLEOTIDE SEQUENCE</scope>
    <source>
        <strain evidence="1">LL90</strain>
    </source>
</reference>
<sequence length="79" mass="8738">MNKNVFSFANAGFGLLLLSYRQRFGVTLPELSSESGIPLSVLEEIELGNLAPDKNVLAILSLYFNENFEFPEDSPANNN</sequence>
<name>A0A6G8F2J0_9PROT</name>
<dbReference type="SUPFAM" id="SSF47413">
    <property type="entry name" value="lambda repressor-like DNA-binding domains"/>
    <property type="match status" value="1"/>
</dbReference>
<protein>
    <recommendedName>
        <fullName evidence="2">HTH cro/C1-type domain-containing protein</fullName>
    </recommendedName>
</protein>
<dbReference type="CDD" id="cd00093">
    <property type="entry name" value="HTH_XRE"/>
    <property type="match status" value="1"/>
</dbReference>
<dbReference type="AlphaFoldDB" id="A0A6G8F2J0"/>